<evidence type="ECO:0000313" key="2">
    <source>
        <dbReference type="EMBL" id="KAF6207586.1"/>
    </source>
</evidence>
<feature type="region of interest" description="Disordered" evidence="1">
    <location>
        <begin position="1"/>
        <end position="174"/>
    </location>
</feature>
<feature type="compositionally biased region" description="Gly residues" evidence="1">
    <location>
        <begin position="1"/>
        <end position="11"/>
    </location>
</feature>
<reference evidence="2" key="1">
    <citation type="journal article" date="2021" name="Mol. Ecol. Resour.">
        <title>Apolygus lucorum genome provides insights into omnivorousness and mesophyll feeding.</title>
        <authorList>
            <person name="Liu Y."/>
            <person name="Liu H."/>
            <person name="Wang H."/>
            <person name="Huang T."/>
            <person name="Liu B."/>
            <person name="Yang B."/>
            <person name="Yin L."/>
            <person name="Li B."/>
            <person name="Zhang Y."/>
            <person name="Zhang S."/>
            <person name="Jiang F."/>
            <person name="Zhang X."/>
            <person name="Ren Y."/>
            <person name="Wang B."/>
            <person name="Wang S."/>
            <person name="Lu Y."/>
            <person name="Wu K."/>
            <person name="Fan W."/>
            <person name="Wang G."/>
        </authorList>
    </citation>
    <scope>NUCLEOTIDE SEQUENCE</scope>
    <source>
        <strain evidence="2">12Hb</strain>
    </source>
</reference>
<keyword evidence="3" id="KW-1185">Reference proteome</keyword>
<dbReference type="EMBL" id="WIXP02000007">
    <property type="protein sequence ID" value="KAF6207586.1"/>
    <property type="molecule type" value="Genomic_DNA"/>
</dbReference>
<gene>
    <name evidence="2" type="ORF">GE061_016033</name>
</gene>
<evidence type="ECO:0000256" key="1">
    <source>
        <dbReference type="SAM" id="MobiDB-lite"/>
    </source>
</evidence>
<feature type="compositionally biased region" description="Polar residues" evidence="1">
    <location>
        <begin position="120"/>
        <end position="134"/>
    </location>
</feature>
<comment type="caution">
    <text evidence="2">The sequence shown here is derived from an EMBL/GenBank/DDBJ whole genome shotgun (WGS) entry which is preliminary data.</text>
</comment>
<feature type="compositionally biased region" description="Pro residues" evidence="1">
    <location>
        <begin position="32"/>
        <end position="44"/>
    </location>
</feature>
<feature type="compositionally biased region" description="Low complexity" evidence="1">
    <location>
        <begin position="135"/>
        <end position="148"/>
    </location>
</feature>
<feature type="compositionally biased region" description="Basic and acidic residues" evidence="1">
    <location>
        <begin position="156"/>
        <end position="165"/>
    </location>
</feature>
<dbReference type="Proteomes" id="UP000466442">
    <property type="component" value="Unassembled WGS sequence"/>
</dbReference>
<dbReference type="OrthoDB" id="445936at2759"/>
<sequence length="243" mass="25712">MAGLGRGGGRGESLRRLIQGIQPSQQVTGPPVEEPPAPEVPSPPRAIGRGALLSRLTTLLPQVPPASPALQGGGDAAPPQPSGMGRAKLFGLVTPSGPSRKPLEPQALMTPPKERAPSTVGDTSRGAQRTTIHRSSSSDSSETSPGQSLSKLRITSRPDPDELEKPPVIMTGNSGTPMNVAVNYIRLRTQPGKGIFQYDVKFKPEIDSRNLRFGLLKQLVDTIGDTKSLMALFSICPTNSLMK</sequence>
<organism evidence="2 3">
    <name type="scientific">Apolygus lucorum</name>
    <name type="common">Small green plant bug</name>
    <name type="synonym">Lygocoris lucorum</name>
    <dbReference type="NCBI Taxonomy" id="248454"/>
    <lineage>
        <taxon>Eukaryota</taxon>
        <taxon>Metazoa</taxon>
        <taxon>Ecdysozoa</taxon>
        <taxon>Arthropoda</taxon>
        <taxon>Hexapoda</taxon>
        <taxon>Insecta</taxon>
        <taxon>Pterygota</taxon>
        <taxon>Neoptera</taxon>
        <taxon>Paraneoptera</taxon>
        <taxon>Hemiptera</taxon>
        <taxon>Heteroptera</taxon>
        <taxon>Panheteroptera</taxon>
        <taxon>Cimicomorpha</taxon>
        <taxon>Miridae</taxon>
        <taxon>Mirini</taxon>
        <taxon>Apolygus</taxon>
    </lineage>
</organism>
<protein>
    <submittedName>
        <fullName evidence="2">Uncharacterized protein</fullName>
    </submittedName>
</protein>
<dbReference type="AlphaFoldDB" id="A0A8S9XHP7"/>
<evidence type="ECO:0000313" key="3">
    <source>
        <dbReference type="Proteomes" id="UP000466442"/>
    </source>
</evidence>
<proteinExistence type="predicted"/>
<name>A0A8S9XHP7_APOLU</name>
<dbReference type="Pfam" id="PF23278">
    <property type="entry name" value="Piwi_N"/>
    <property type="match status" value="1"/>
</dbReference>
<accession>A0A8S9XHP7</accession>